<gene>
    <name evidence="12" type="ORF">IAB12_01825</name>
</gene>
<feature type="domain" description="Methylguanine DNA methyltransferase ribonuclease-like" evidence="11">
    <location>
        <begin position="2"/>
        <end position="68"/>
    </location>
</feature>
<evidence type="ECO:0000256" key="8">
    <source>
        <dbReference type="ARBA" id="ARBA00049348"/>
    </source>
</evidence>
<keyword evidence="3 9" id="KW-0963">Cytoplasm</keyword>
<comment type="caution">
    <text evidence="12">The sequence shown here is derived from an EMBL/GenBank/DDBJ whole genome shotgun (WGS) entry which is preliminary data.</text>
</comment>
<evidence type="ECO:0000313" key="13">
    <source>
        <dbReference type="Proteomes" id="UP000823936"/>
    </source>
</evidence>
<dbReference type="AlphaFoldDB" id="A0A9D1PTU2"/>
<keyword evidence="6 9" id="KW-0227">DNA damage</keyword>
<feature type="active site" description="Nucleophile; methyl group acceptor" evidence="9">
    <location>
        <position position="130"/>
    </location>
</feature>
<dbReference type="GO" id="GO:0005737">
    <property type="term" value="C:cytoplasm"/>
    <property type="evidence" value="ECO:0007669"/>
    <property type="project" value="UniProtKB-SubCell"/>
</dbReference>
<evidence type="ECO:0000256" key="9">
    <source>
        <dbReference type="HAMAP-Rule" id="MF_00772"/>
    </source>
</evidence>
<evidence type="ECO:0000313" key="12">
    <source>
        <dbReference type="EMBL" id="HIV98501.1"/>
    </source>
</evidence>
<keyword evidence="7 9" id="KW-0234">DNA repair</keyword>
<dbReference type="PANTHER" id="PTHR10815">
    <property type="entry name" value="METHYLATED-DNA--PROTEIN-CYSTEINE METHYLTRANSFERASE"/>
    <property type="match status" value="1"/>
</dbReference>
<dbReference type="Pfam" id="PF01035">
    <property type="entry name" value="DNA_binding_1"/>
    <property type="match status" value="1"/>
</dbReference>
<evidence type="ECO:0000256" key="1">
    <source>
        <dbReference type="ARBA" id="ARBA00001286"/>
    </source>
</evidence>
<evidence type="ECO:0000259" key="10">
    <source>
        <dbReference type="Pfam" id="PF01035"/>
    </source>
</evidence>
<dbReference type="InterPro" id="IPR036388">
    <property type="entry name" value="WH-like_DNA-bd_sf"/>
</dbReference>
<dbReference type="InterPro" id="IPR036217">
    <property type="entry name" value="MethylDNA_cys_MeTrfase_DNAb"/>
</dbReference>
<comment type="catalytic activity">
    <reaction evidence="1 9">
        <text>a 4-O-methyl-thymidine in DNA + L-cysteinyl-[protein] = a thymidine in DNA + S-methyl-L-cysteinyl-[protein]</text>
        <dbReference type="Rhea" id="RHEA:53428"/>
        <dbReference type="Rhea" id="RHEA-COMP:10131"/>
        <dbReference type="Rhea" id="RHEA-COMP:10132"/>
        <dbReference type="Rhea" id="RHEA-COMP:13555"/>
        <dbReference type="Rhea" id="RHEA-COMP:13556"/>
        <dbReference type="ChEBI" id="CHEBI:29950"/>
        <dbReference type="ChEBI" id="CHEBI:82612"/>
        <dbReference type="ChEBI" id="CHEBI:137386"/>
        <dbReference type="ChEBI" id="CHEBI:137387"/>
        <dbReference type="EC" id="2.1.1.63"/>
    </reaction>
</comment>
<protein>
    <recommendedName>
        <fullName evidence="9">Methylated-DNA--protein-cysteine methyltransferase</fullName>
        <ecNumber evidence="9">2.1.1.63</ecNumber>
    </recommendedName>
    <alternativeName>
        <fullName evidence="9">6-O-methylguanine-DNA methyltransferase</fullName>
        <shortName evidence="9">MGMT</shortName>
    </alternativeName>
    <alternativeName>
        <fullName evidence="9">O-6-methylguanine-DNA-alkyltransferase</fullName>
    </alternativeName>
</protein>
<dbReference type="PANTHER" id="PTHR10815:SF5">
    <property type="entry name" value="METHYLATED-DNA--PROTEIN-CYSTEINE METHYLTRANSFERASE"/>
    <property type="match status" value="1"/>
</dbReference>
<evidence type="ECO:0000256" key="6">
    <source>
        <dbReference type="ARBA" id="ARBA00022763"/>
    </source>
</evidence>
<keyword evidence="4 9" id="KW-0489">Methyltransferase</keyword>
<sequence length="163" mass="18267">MHAYYQSICGRILLTATENYLTGLYFENQKGYPELSDSEEGENRVISETRRYLNFYFSGKNPDFSPPILVEGTDFHKQVCLLMLEIPYGTTRTYKELADSIAKERGIMKMSARAIGSAVGKNRISIIIPCHRVIGSNGDLTGYAGGLERKKMLLELEGVTLLS</sequence>
<evidence type="ECO:0000256" key="7">
    <source>
        <dbReference type="ARBA" id="ARBA00023204"/>
    </source>
</evidence>
<comment type="similarity">
    <text evidence="2 9">Belongs to the MGMT family.</text>
</comment>
<accession>A0A9D1PTU2</accession>
<evidence type="ECO:0000256" key="3">
    <source>
        <dbReference type="ARBA" id="ARBA00022490"/>
    </source>
</evidence>
<dbReference type="FunFam" id="1.10.10.10:FF:000214">
    <property type="entry name" value="Methylated-DNA--protein-cysteine methyltransferase"/>
    <property type="match status" value="1"/>
</dbReference>
<dbReference type="SUPFAM" id="SSF53155">
    <property type="entry name" value="Methylated DNA-protein cysteine methyltransferase domain"/>
    <property type="match status" value="1"/>
</dbReference>
<feature type="domain" description="Methylated-DNA-[protein]-cysteine S-methyltransferase DNA binding" evidence="10">
    <location>
        <begin position="74"/>
        <end position="159"/>
    </location>
</feature>
<dbReference type="NCBIfam" id="TIGR00589">
    <property type="entry name" value="ogt"/>
    <property type="match status" value="1"/>
</dbReference>
<dbReference type="Gene3D" id="1.10.10.10">
    <property type="entry name" value="Winged helix-like DNA-binding domain superfamily/Winged helix DNA-binding domain"/>
    <property type="match status" value="1"/>
</dbReference>
<dbReference type="EC" id="2.1.1.63" evidence="9"/>
<dbReference type="InterPro" id="IPR008332">
    <property type="entry name" value="MethylG_MeTrfase_N"/>
</dbReference>
<dbReference type="PROSITE" id="PS00374">
    <property type="entry name" value="MGMT"/>
    <property type="match status" value="1"/>
</dbReference>
<reference evidence="12" key="2">
    <citation type="submission" date="2021-04" db="EMBL/GenBank/DDBJ databases">
        <authorList>
            <person name="Gilroy R."/>
        </authorList>
    </citation>
    <scope>NUCLEOTIDE SEQUENCE</scope>
    <source>
        <strain evidence="12">Gambia11-129</strain>
    </source>
</reference>
<dbReference type="SUPFAM" id="SSF46767">
    <property type="entry name" value="Methylated DNA-protein cysteine methyltransferase, C-terminal domain"/>
    <property type="match status" value="1"/>
</dbReference>
<dbReference type="InterPro" id="IPR036631">
    <property type="entry name" value="MGMT_N_sf"/>
</dbReference>
<evidence type="ECO:0000259" key="11">
    <source>
        <dbReference type="Pfam" id="PF02870"/>
    </source>
</evidence>
<dbReference type="Proteomes" id="UP000823936">
    <property type="component" value="Unassembled WGS sequence"/>
</dbReference>
<dbReference type="CDD" id="cd06445">
    <property type="entry name" value="ATase"/>
    <property type="match status" value="1"/>
</dbReference>
<evidence type="ECO:0000256" key="5">
    <source>
        <dbReference type="ARBA" id="ARBA00022679"/>
    </source>
</evidence>
<dbReference type="EMBL" id="DXHU01000006">
    <property type="protein sequence ID" value="HIV98501.1"/>
    <property type="molecule type" value="Genomic_DNA"/>
</dbReference>
<dbReference type="GO" id="GO:0003908">
    <property type="term" value="F:methylated-DNA-[protein]-cysteine S-methyltransferase activity"/>
    <property type="evidence" value="ECO:0007669"/>
    <property type="project" value="UniProtKB-UniRule"/>
</dbReference>
<name>A0A9D1PTU2_9SPIO</name>
<reference evidence="12" key="1">
    <citation type="journal article" date="2021" name="PeerJ">
        <title>Extensive microbial diversity within the chicken gut microbiome revealed by metagenomics and culture.</title>
        <authorList>
            <person name="Gilroy R."/>
            <person name="Ravi A."/>
            <person name="Getino M."/>
            <person name="Pursley I."/>
            <person name="Horton D.L."/>
            <person name="Alikhan N.F."/>
            <person name="Baker D."/>
            <person name="Gharbi K."/>
            <person name="Hall N."/>
            <person name="Watson M."/>
            <person name="Adriaenssens E.M."/>
            <person name="Foster-Nyarko E."/>
            <person name="Jarju S."/>
            <person name="Secka A."/>
            <person name="Antonio M."/>
            <person name="Oren A."/>
            <person name="Chaudhuri R.R."/>
            <person name="La Ragione R."/>
            <person name="Hildebrand F."/>
            <person name="Pallen M.J."/>
        </authorList>
    </citation>
    <scope>NUCLEOTIDE SEQUENCE</scope>
    <source>
        <strain evidence="12">Gambia11-129</strain>
    </source>
</reference>
<dbReference type="InterPro" id="IPR001497">
    <property type="entry name" value="MethylDNA_cys_MeTrfase_AS"/>
</dbReference>
<evidence type="ECO:0000256" key="4">
    <source>
        <dbReference type="ARBA" id="ARBA00022603"/>
    </source>
</evidence>
<dbReference type="Pfam" id="PF02870">
    <property type="entry name" value="Methyltransf_1N"/>
    <property type="match status" value="1"/>
</dbReference>
<comment type="miscellaneous">
    <text evidence="9">This enzyme catalyzes only one turnover and therefore is not strictly catalytic. According to one definition, an enzyme is a biocatalyst that acts repeatedly and over many reaction cycles.</text>
</comment>
<dbReference type="GO" id="GO:0032259">
    <property type="term" value="P:methylation"/>
    <property type="evidence" value="ECO:0007669"/>
    <property type="project" value="UniProtKB-KW"/>
</dbReference>
<organism evidence="12 13">
    <name type="scientific">Candidatus Ornithospirochaeta avicola</name>
    <dbReference type="NCBI Taxonomy" id="2840896"/>
    <lineage>
        <taxon>Bacteria</taxon>
        <taxon>Pseudomonadati</taxon>
        <taxon>Spirochaetota</taxon>
        <taxon>Spirochaetia</taxon>
        <taxon>Spirochaetales</taxon>
        <taxon>Spirochaetaceae</taxon>
        <taxon>Spirochaetaceae incertae sedis</taxon>
        <taxon>Candidatus Ornithospirochaeta</taxon>
    </lineage>
</organism>
<comment type="function">
    <text evidence="9">Involved in the cellular defense against the biological effects of O6-methylguanine (O6-MeG) and O4-methylthymine (O4-MeT) in DNA. Repairs the methylated nucleobase in DNA by stoichiometrically transferring the methyl group to a cysteine residue in the enzyme. This is a suicide reaction: the enzyme is irreversibly inactivated.</text>
</comment>
<comment type="subcellular location">
    <subcellularLocation>
        <location evidence="9">Cytoplasm</location>
    </subcellularLocation>
</comment>
<proteinExistence type="inferred from homology"/>
<dbReference type="InterPro" id="IPR014048">
    <property type="entry name" value="MethylDNA_cys_MeTrfase_DNA-bd"/>
</dbReference>
<evidence type="ECO:0000256" key="2">
    <source>
        <dbReference type="ARBA" id="ARBA00008711"/>
    </source>
</evidence>
<dbReference type="HAMAP" id="MF_00772">
    <property type="entry name" value="OGT"/>
    <property type="match status" value="1"/>
</dbReference>
<dbReference type="Gene3D" id="3.30.160.70">
    <property type="entry name" value="Methylated DNA-protein cysteine methyltransferase domain"/>
    <property type="match status" value="1"/>
</dbReference>
<comment type="catalytic activity">
    <reaction evidence="8 9">
        <text>a 6-O-methyl-2'-deoxyguanosine in DNA + L-cysteinyl-[protein] = S-methyl-L-cysteinyl-[protein] + a 2'-deoxyguanosine in DNA</text>
        <dbReference type="Rhea" id="RHEA:24000"/>
        <dbReference type="Rhea" id="RHEA-COMP:10131"/>
        <dbReference type="Rhea" id="RHEA-COMP:10132"/>
        <dbReference type="Rhea" id="RHEA-COMP:11367"/>
        <dbReference type="Rhea" id="RHEA-COMP:11368"/>
        <dbReference type="ChEBI" id="CHEBI:29950"/>
        <dbReference type="ChEBI" id="CHEBI:82612"/>
        <dbReference type="ChEBI" id="CHEBI:85445"/>
        <dbReference type="ChEBI" id="CHEBI:85448"/>
        <dbReference type="EC" id="2.1.1.63"/>
    </reaction>
</comment>
<dbReference type="InterPro" id="IPR023546">
    <property type="entry name" value="MGMT"/>
</dbReference>
<keyword evidence="5 9" id="KW-0808">Transferase</keyword>
<dbReference type="GO" id="GO:0006307">
    <property type="term" value="P:DNA alkylation repair"/>
    <property type="evidence" value="ECO:0007669"/>
    <property type="project" value="UniProtKB-UniRule"/>
</dbReference>